<gene>
    <name evidence="1" type="ORF">JL106_00355</name>
</gene>
<dbReference type="RefSeq" id="WP_205258813.1">
    <property type="nucleotide sequence ID" value="NZ_JAERWK010000001.1"/>
</dbReference>
<dbReference type="Proteomes" id="UP000663792">
    <property type="component" value="Unassembled WGS sequence"/>
</dbReference>
<keyword evidence="2" id="KW-1185">Reference proteome</keyword>
<evidence type="ECO:0000313" key="1">
    <source>
        <dbReference type="EMBL" id="MBM9465727.1"/>
    </source>
</evidence>
<name>A0A938YC16_9ACTN</name>
<dbReference type="InterPro" id="IPR021491">
    <property type="entry name" value="DUF3145"/>
</dbReference>
<evidence type="ECO:0000313" key="2">
    <source>
        <dbReference type="Proteomes" id="UP000663792"/>
    </source>
</evidence>
<comment type="caution">
    <text evidence="1">The sequence shown here is derived from an EMBL/GenBank/DDBJ whole genome shotgun (WGS) entry which is preliminary data.</text>
</comment>
<proteinExistence type="predicted"/>
<dbReference type="AlphaFoldDB" id="A0A938YC16"/>
<organism evidence="1 2">
    <name type="scientific">Nakamurella leprariae</name>
    <dbReference type="NCBI Taxonomy" id="2803911"/>
    <lineage>
        <taxon>Bacteria</taxon>
        <taxon>Bacillati</taxon>
        <taxon>Actinomycetota</taxon>
        <taxon>Actinomycetes</taxon>
        <taxon>Nakamurellales</taxon>
        <taxon>Nakamurellaceae</taxon>
        <taxon>Nakamurella</taxon>
    </lineage>
</organism>
<dbReference type="Pfam" id="PF11343">
    <property type="entry name" value="DUF3145"/>
    <property type="match status" value="1"/>
</dbReference>
<accession>A0A938YC16</accession>
<dbReference type="EMBL" id="JAERWK010000001">
    <property type="protein sequence ID" value="MBM9465727.1"/>
    <property type="molecule type" value="Genomic_DNA"/>
</dbReference>
<sequence length="163" mass="17592">MVTRGVVFVHAAPAALCPHVEWAISGVLGARVTLAWTAQPAAPGQLRADVSWTGDAGTGNRLAQALRTWPMLRFEVTEEASPGNDGERICHLPNRPIWRAPMSANGDVMIGEDQVRAVLDRADGWESARHALSALLGADIDRELEPFRRAGEGSVVTWLHQVG</sequence>
<protein>
    <submittedName>
        <fullName evidence="1">DUF3145 domain-containing protein</fullName>
    </submittedName>
</protein>
<reference evidence="1" key="1">
    <citation type="submission" date="2021-01" db="EMBL/GenBank/DDBJ databases">
        <title>YIM 132084 draft genome.</title>
        <authorList>
            <person name="An D."/>
        </authorList>
    </citation>
    <scope>NUCLEOTIDE SEQUENCE</scope>
    <source>
        <strain evidence="1">YIM 132084</strain>
    </source>
</reference>